<dbReference type="AlphaFoldDB" id="A0A975JEQ0"/>
<evidence type="ECO:0000256" key="1">
    <source>
        <dbReference type="ARBA" id="ARBA00022801"/>
    </source>
</evidence>
<dbReference type="InterPro" id="IPR006683">
    <property type="entry name" value="Thioestr_dom"/>
</dbReference>
<reference evidence="3" key="1">
    <citation type="submission" date="2021-04" db="EMBL/GenBank/DDBJ databases">
        <title>Complete genome sequence for Sulfitobacter sp. strain JK7-1.</title>
        <authorList>
            <person name="Park S.-J."/>
        </authorList>
    </citation>
    <scope>NUCLEOTIDE SEQUENCE</scope>
    <source>
        <strain evidence="3">JK7-1</strain>
    </source>
</reference>
<dbReference type="RefSeq" id="WP_212705278.1">
    <property type="nucleotide sequence ID" value="NZ_CP073581.1"/>
</dbReference>
<evidence type="ECO:0000313" key="4">
    <source>
        <dbReference type="Proteomes" id="UP000683291"/>
    </source>
</evidence>
<dbReference type="CDD" id="cd03443">
    <property type="entry name" value="PaaI_thioesterase"/>
    <property type="match status" value="1"/>
</dbReference>
<dbReference type="Proteomes" id="UP000683291">
    <property type="component" value="Chromosome 1"/>
</dbReference>
<dbReference type="InterPro" id="IPR003736">
    <property type="entry name" value="PAAI_dom"/>
</dbReference>
<dbReference type="InterPro" id="IPR029069">
    <property type="entry name" value="HotDog_dom_sf"/>
</dbReference>
<sequence length="133" mass="13862">MDVSTAQDFLDRNFAPWVLALSPTVTEIGPARTVLRIPVTPAINRTGGIVSGQALAALADTAMVMACGGHFGEMVPVGTVTLDTQFLRPGSGDALRAEAEVTRAGRSMVFTRCTIVAEPSDKAVALATATFAR</sequence>
<dbReference type="NCBIfam" id="TIGR00369">
    <property type="entry name" value="unchar_dom_1"/>
    <property type="match status" value="1"/>
</dbReference>
<organism evidence="3 4">
    <name type="scientific">Sulfitobacter albidus</name>
    <dbReference type="NCBI Taxonomy" id="2829501"/>
    <lineage>
        <taxon>Bacteria</taxon>
        <taxon>Pseudomonadati</taxon>
        <taxon>Pseudomonadota</taxon>
        <taxon>Alphaproteobacteria</taxon>
        <taxon>Rhodobacterales</taxon>
        <taxon>Roseobacteraceae</taxon>
        <taxon>Sulfitobacter</taxon>
    </lineage>
</organism>
<dbReference type="GO" id="GO:0016289">
    <property type="term" value="F:acyl-CoA hydrolase activity"/>
    <property type="evidence" value="ECO:0007669"/>
    <property type="project" value="UniProtKB-ARBA"/>
</dbReference>
<dbReference type="SUPFAM" id="SSF54637">
    <property type="entry name" value="Thioesterase/thiol ester dehydrase-isomerase"/>
    <property type="match status" value="1"/>
</dbReference>
<protein>
    <submittedName>
        <fullName evidence="3">PaaI family thioesterase</fullName>
    </submittedName>
</protein>
<keyword evidence="4" id="KW-1185">Reference proteome</keyword>
<dbReference type="Pfam" id="PF03061">
    <property type="entry name" value="4HBT"/>
    <property type="match status" value="1"/>
</dbReference>
<gene>
    <name evidence="3" type="ORF">KDD17_03380</name>
</gene>
<proteinExistence type="predicted"/>
<accession>A0A975JEQ0</accession>
<name>A0A975JEQ0_9RHOB</name>
<evidence type="ECO:0000313" key="3">
    <source>
        <dbReference type="EMBL" id="QUJ77083.1"/>
    </source>
</evidence>
<evidence type="ECO:0000259" key="2">
    <source>
        <dbReference type="Pfam" id="PF03061"/>
    </source>
</evidence>
<dbReference type="PANTHER" id="PTHR43240">
    <property type="entry name" value="1,4-DIHYDROXY-2-NAPHTHOYL-COA THIOESTERASE 1"/>
    <property type="match status" value="1"/>
</dbReference>
<feature type="domain" description="Thioesterase" evidence="2">
    <location>
        <begin position="47"/>
        <end position="121"/>
    </location>
</feature>
<dbReference type="KEGG" id="sual:KDD17_03380"/>
<dbReference type="Gene3D" id="3.10.129.10">
    <property type="entry name" value="Hotdog Thioesterase"/>
    <property type="match status" value="1"/>
</dbReference>
<dbReference type="EMBL" id="CP073581">
    <property type="protein sequence ID" value="QUJ77083.1"/>
    <property type="molecule type" value="Genomic_DNA"/>
</dbReference>
<keyword evidence="1" id="KW-0378">Hydrolase</keyword>